<dbReference type="InterPro" id="IPR036691">
    <property type="entry name" value="Endo/exonu/phosph_ase_sf"/>
</dbReference>
<comment type="caution">
    <text evidence="2">The sequence shown here is derived from an EMBL/GenBank/DDBJ whole genome shotgun (WGS) entry which is preliminary data.</text>
</comment>
<dbReference type="RefSeq" id="WP_198161932.1">
    <property type="nucleotide sequence ID" value="NZ_CP107943.1"/>
</dbReference>
<sequence length="376" mass="41594">MELRIGTFNVENLFDRPRAMGREPNPEVLAAHARFGAAIAEVEYAERVRREILECLEILGLLRSDSAAYARLRQVRGRLIRRPRTGDPEIVARGRSDWVGWAELTDERVDELAITHLGQVIREVGAHILALVEAENRIVAKQFTDAELCDVEGEPLYPHVMVIDGNDERGIDVGVISRGGWPVRSIRSHVDDLGPDGRRIFSRDCPVFTYDFPAGTALEGQRLHVLANHFKSKGYGRQADNDRTRTRQATRVAEIYRELRDAGEDFVVVAGDLNDTPQRPPLAPLLTGTDLREIATLDGFDDGGRPGTYGNGTKSQKIDYLLLSPALAERTTGGAIFREGVWGGRNGTLFPHFPTMTAPEHAASDHAALYADIDVG</sequence>
<accession>A0A366DE39</accession>
<dbReference type="Proteomes" id="UP000252586">
    <property type="component" value="Unassembled WGS sequence"/>
</dbReference>
<reference evidence="2 3" key="1">
    <citation type="submission" date="2018-06" db="EMBL/GenBank/DDBJ databases">
        <title>Genomic Encyclopedia of Type Strains, Phase IV (KMG-IV): sequencing the most valuable type-strain genomes for metagenomic binning, comparative biology and taxonomic classification.</title>
        <authorList>
            <person name="Goeker M."/>
        </authorList>
    </citation>
    <scope>NUCLEOTIDE SEQUENCE [LARGE SCALE GENOMIC DNA]</scope>
    <source>
        <strain evidence="2 3">DSM 44599</strain>
    </source>
</reference>
<dbReference type="AlphaFoldDB" id="A0A366DE39"/>
<organism evidence="2 3">
    <name type="scientific">Nocardia puris</name>
    <dbReference type="NCBI Taxonomy" id="208602"/>
    <lineage>
        <taxon>Bacteria</taxon>
        <taxon>Bacillati</taxon>
        <taxon>Actinomycetota</taxon>
        <taxon>Actinomycetes</taxon>
        <taxon>Mycobacteriales</taxon>
        <taxon>Nocardiaceae</taxon>
        <taxon>Nocardia</taxon>
    </lineage>
</organism>
<proteinExistence type="predicted"/>
<name>A0A366DE39_9NOCA</name>
<dbReference type="PANTHER" id="PTHR42834:SF1">
    <property type="entry name" value="ENDONUCLEASE_EXONUCLEASE_PHOSPHATASE FAMILY PROTEIN (AFU_ORTHOLOGUE AFUA_3G09210)"/>
    <property type="match status" value="1"/>
</dbReference>
<dbReference type="PANTHER" id="PTHR42834">
    <property type="entry name" value="ENDONUCLEASE/EXONUCLEASE/PHOSPHATASE FAMILY PROTEIN (AFU_ORTHOLOGUE AFUA_3G09210)"/>
    <property type="match status" value="1"/>
</dbReference>
<dbReference type="Pfam" id="PF19580">
    <property type="entry name" value="Exo_endo_phos_3"/>
    <property type="match status" value="1"/>
</dbReference>
<dbReference type="Gene3D" id="3.60.10.10">
    <property type="entry name" value="Endonuclease/exonuclease/phosphatase"/>
    <property type="match status" value="1"/>
</dbReference>
<keyword evidence="3" id="KW-1185">Reference proteome</keyword>
<protein>
    <recommendedName>
        <fullName evidence="1">Endonuclease/exonuclease/phosphatase domain-containing protein</fullName>
    </recommendedName>
</protein>
<dbReference type="SUPFAM" id="SSF56219">
    <property type="entry name" value="DNase I-like"/>
    <property type="match status" value="1"/>
</dbReference>
<dbReference type="STRING" id="1210090.GCA_001613185_06796"/>
<dbReference type="InterPro" id="IPR005135">
    <property type="entry name" value="Endo/exonuclease/phosphatase"/>
</dbReference>
<gene>
    <name evidence="2" type="ORF">DFR74_10970</name>
</gene>
<dbReference type="EMBL" id="QNRE01000009">
    <property type="protein sequence ID" value="RBO88303.1"/>
    <property type="molecule type" value="Genomic_DNA"/>
</dbReference>
<evidence type="ECO:0000313" key="3">
    <source>
        <dbReference type="Proteomes" id="UP000252586"/>
    </source>
</evidence>
<evidence type="ECO:0000259" key="1">
    <source>
        <dbReference type="Pfam" id="PF19580"/>
    </source>
</evidence>
<feature type="domain" description="Endonuclease/exonuclease/phosphatase" evidence="1">
    <location>
        <begin position="82"/>
        <end position="289"/>
    </location>
</feature>
<evidence type="ECO:0000313" key="2">
    <source>
        <dbReference type="EMBL" id="RBO88303.1"/>
    </source>
</evidence>
<dbReference type="GO" id="GO:0003824">
    <property type="term" value="F:catalytic activity"/>
    <property type="evidence" value="ECO:0007669"/>
    <property type="project" value="InterPro"/>
</dbReference>